<evidence type="ECO:0000256" key="6">
    <source>
        <dbReference type="ARBA" id="ARBA00022723"/>
    </source>
</evidence>
<evidence type="ECO:0000256" key="3">
    <source>
        <dbReference type="ARBA" id="ARBA00009324"/>
    </source>
</evidence>
<evidence type="ECO:0000256" key="4">
    <source>
        <dbReference type="ARBA" id="ARBA00022516"/>
    </source>
</evidence>
<evidence type="ECO:0000256" key="5">
    <source>
        <dbReference type="ARBA" id="ARBA00022692"/>
    </source>
</evidence>
<dbReference type="GO" id="GO:0005789">
    <property type="term" value="C:endoplasmic reticulum membrane"/>
    <property type="evidence" value="ECO:0007669"/>
    <property type="project" value="UniProtKB-SubCell"/>
</dbReference>
<dbReference type="GO" id="GO:0005506">
    <property type="term" value="F:iron ion binding"/>
    <property type="evidence" value="ECO:0007669"/>
    <property type="project" value="InterPro"/>
</dbReference>
<comment type="cofactor">
    <cofactor evidence="1">
        <name>Zn(2+)</name>
        <dbReference type="ChEBI" id="CHEBI:29105"/>
    </cofactor>
</comment>
<evidence type="ECO:0000259" key="15">
    <source>
        <dbReference type="Pfam" id="PF04116"/>
    </source>
</evidence>
<dbReference type="PANTHER" id="PTHR12863:SF1">
    <property type="entry name" value="FATTY ACID 2-HYDROXYLASE"/>
    <property type="match status" value="1"/>
</dbReference>
<gene>
    <name evidence="16" type="ORF">TRIUR3_31513</name>
</gene>
<name>M8B5E9_TRIUA</name>
<evidence type="ECO:0000256" key="9">
    <source>
        <dbReference type="ARBA" id="ARBA00022833"/>
    </source>
</evidence>
<keyword evidence="14" id="KW-0275">Fatty acid biosynthesis</keyword>
<evidence type="ECO:0000313" key="16">
    <source>
        <dbReference type="EMBL" id="EMS68869.1"/>
    </source>
</evidence>
<dbReference type="GO" id="GO:0080132">
    <property type="term" value="F:fatty acid 2-hydroxylase activity"/>
    <property type="evidence" value="ECO:0007669"/>
    <property type="project" value="InterPro"/>
</dbReference>
<protein>
    <recommendedName>
        <fullName evidence="15">Fatty acid hydroxylase domain-containing protein</fullName>
    </recommendedName>
</protein>
<organism evidence="16">
    <name type="scientific">Triticum urartu</name>
    <name type="common">Red wild einkorn</name>
    <name type="synonym">Crithodium urartu</name>
    <dbReference type="NCBI Taxonomy" id="4572"/>
    <lineage>
        <taxon>Eukaryota</taxon>
        <taxon>Viridiplantae</taxon>
        <taxon>Streptophyta</taxon>
        <taxon>Embryophyta</taxon>
        <taxon>Tracheophyta</taxon>
        <taxon>Spermatophyta</taxon>
        <taxon>Magnoliopsida</taxon>
        <taxon>Liliopsida</taxon>
        <taxon>Poales</taxon>
        <taxon>Poaceae</taxon>
        <taxon>BOP clade</taxon>
        <taxon>Pooideae</taxon>
        <taxon>Triticodae</taxon>
        <taxon>Triticeae</taxon>
        <taxon>Triticinae</taxon>
        <taxon>Triticum</taxon>
    </lineage>
</organism>
<sequence>MVAQAFTVDLDKPLVFQVGHLEEQYQDWVHQPIVSKEGPRFFANDVLEFWNFVKLFTTTTTTPGVFGGGLLGYVIYDCTHYYLHHAHPSFDPAKYLKKYHLNHHFRIQNKGFGITSTLWDHVFGTLPSTKTAGKSS</sequence>
<comment type="subcellular location">
    <subcellularLocation>
        <location evidence="2">Endoplasmic reticulum membrane</location>
        <topology evidence="2">Multi-pass membrane protein</topology>
    </subcellularLocation>
</comment>
<dbReference type="GO" id="GO:0006633">
    <property type="term" value="P:fatty acid biosynthetic process"/>
    <property type="evidence" value="ECO:0007669"/>
    <property type="project" value="UniProtKB-KW"/>
</dbReference>
<keyword evidence="13" id="KW-0472">Membrane</keyword>
<dbReference type="Pfam" id="PF04116">
    <property type="entry name" value="FA_hydroxylase"/>
    <property type="match status" value="1"/>
</dbReference>
<evidence type="ECO:0000256" key="14">
    <source>
        <dbReference type="ARBA" id="ARBA00023160"/>
    </source>
</evidence>
<keyword evidence="7" id="KW-0256">Endoplasmic reticulum</keyword>
<comment type="similarity">
    <text evidence="3">Belongs to the sterol desaturase family.</text>
</comment>
<keyword evidence="8" id="KW-0276">Fatty acid metabolism</keyword>
<proteinExistence type="inferred from homology"/>
<feature type="domain" description="Fatty acid hydroxylase" evidence="15">
    <location>
        <begin position="50"/>
        <end position="125"/>
    </location>
</feature>
<evidence type="ECO:0000256" key="11">
    <source>
        <dbReference type="ARBA" id="ARBA00023002"/>
    </source>
</evidence>
<accession>M8B5E9</accession>
<dbReference type="STRING" id="4572.M8B5E9"/>
<evidence type="ECO:0000256" key="10">
    <source>
        <dbReference type="ARBA" id="ARBA00022989"/>
    </source>
</evidence>
<dbReference type="InterPro" id="IPR014430">
    <property type="entry name" value="Scs7"/>
</dbReference>
<dbReference type="eggNOG" id="KOG0539">
    <property type="taxonomic scope" value="Eukaryota"/>
</dbReference>
<keyword evidence="9" id="KW-0862">Zinc</keyword>
<dbReference type="OMA" id="NRCLYQF"/>
<evidence type="ECO:0000256" key="2">
    <source>
        <dbReference type="ARBA" id="ARBA00004477"/>
    </source>
</evidence>
<keyword evidence="5" id="KW-0812">Transmembrane</keyword>
<keyword evidence="11" id="KW-0560">Oxidoreductase</keyword>
<evidence type="ECO:0000256" key="1">
    <source>
        <dbReference type="ARBA" id="ARBA00001947"/>
    </source>
</evidence>
<reference evidence="16" key="1">
    <citation type="journal article" date="2013" name="Nature">
        <title>Draft genome of the wheat A-genome progenitor Triticum urartu.</title>
        <authorList>
            <person name="Ling H.Q."/>
            <person name="Zhao S."/>
            <person name="Liu D."/>
            <person name="Wang J."/>
            <person name="Sun H."/>
            <person name="Zhang C."/>
            <person name="Fan H."/>
            <person name="Li D."/>
            <person name="Dong L."/>
            <person name="Tao Y."/>
            <person name="Gao C."/>
            <person name="Wu H."/>
            <person name="Li Y."/>
            <person name="Cui Y."/>
            <person name="Guo X."/>
            <person name="Zheng S."/>
            <person name="Wang B."/>
            <person name="Yu K."/>
            <person name="Liang Q."/>
            <person name="Yang W."/>
            <person name="Lou X."/>
            <person name="Chen J."/>
            <person name="Feng M."/>
            <person name="Jian J."/>
            <person name="Zhang X."/>
            <person name="Luo G."/>
            <person name="Jiang Y."/>
            <person name="Liu J."/>
            <person name="Wang Z."/>
            <person name="Sha Y."/>
            <person name="Zhang B."/>
            <person name="Wu H."/>
            <person name="Tang D."/>
            <person name="Shen Q."/>
            <person name="Xue P."/>
            <person name="Zou S."/>
            <person name="Wang X."/>
            <person name="Liu X."/>
            <person name="Wang F."/>
            <person name="Yang Y."/>
            <person name="An X."/>
            <person name="Dong Z."/>
            <person name="Zhang K."/>
            <person name="Zhang X."/>
            <person name="Luo M.C."/>
            <person name="Dvorak J."/>
            <person name="Tong Y."/>
            <person name="Wang J."/>
            <person name="Yang H."/>
            <person name="Li Z."/>
            <person name="Wang D."/>
            <person name="Zhang A."/>
            <person name="Wang J."/>
        </authorList>
    </citation>
    <scope>NUCLEOTIDE SEQUENCE</scope>
</reference>
<keyword evidence="12" id="KW-0443">Lipid metabolism</keyword>
<dbReference type="InterPro" id="IPR006694">
    <property type="entry name" value="Fatty_acid_hydroxylase"/>
</dbReference>
<dbReference type="EMBL" id="KD000655">
    <property type="protein sequence ID" value="EMS68869.1"/>
    <property type="molecule type" value="Genomic_DNA"/>
</dbReference>
<dbReference type="PANTHER" id="PTHR12863">
    <property type="entry name" value="FATTY ACID HYDROXYLASE"/>
    <property type="match status" value="1"/>
</dbReference>
<keyword evidence="6" id="KW-0479">Metal-binding</keyword>
<dbReference type="AlphaFoldDB" id="M8B5E9"/>
<evidence type="ECO:0000256" key="13">
    <source>
        <dbReference type="ARBA" id="ARBA00023136"/>
    </source>
</evidence>
<evidence type="ECO:0000256" key="12">
    <source>
        <dbReference type="ARBA" id="ARBA00023098"/>
    </source>
</evidence>
<evidence type="ECO:0000256" key="8">
    <source>
        <dbReference type="ARBA" id="ARBA00022832"/>
    </source>
</evidence>
<keyword evidence="4" id="KW-0444">Lipid biosynthesis</keyword>
<keyword evidence="10" id="KW-1133">Transmembrane helix</keyword>
<evidence type="ECO:0000256" key="7">
    <source>
        <dbReference type="ARBA" id="ARBA00022824"/>
    </source>
</evidence>